<protein>
    <submittedName>
        <fullName evidence="3">TnpA family transposase</fullName>
    </submittedName>
</protein>
<evidence type="ECO:0000259" key="2">
    <source>
        <dbReference type="Pfam" id="PF01526"/>
    </source>
</evidence>
<evidence type="ECO:0000256" key="1">
    <source>
        <dbReference type="SAM" id="MobiDB-lite"/>
    </source>
</evidence>
<accession>A0A7W5YGD7</accession>
<dbReference type="Pfam" id="PF01526">
    <property type="entry name" value="DDE_Tnp_Tn3"/>
    <property type="match status" value="1"/>
</dbReference>
<dbReference type="AlphaFoldDB" id="A0A7W5YGD7"/>
<reference evidence="3 4" key="1">
    <citation type="submission" date="2020-08" db="EMBL/GenBank/DDBJ databases">
        <title>Sequencing the genomes of 1000 actinobacteria strains.</title>
        <authorList>
            <person name="Klenk H.-P."/>
        </authorList>
    </citation>
    <scope>NUCLEOTIDE SEQUENCE [LARGE SCALE GENOMIC DNA]</scope>
    <source>
        <strain evidence="3 4">DSM 44320</strain>
    </source>
</reference>
<organism evidence="3 4">
    <name type="scientific">Nonomuraea dietziae</name>
    <dbReference type="NCBI Taxonomy" id="65515"/>
    <lineage>
        <taxon>Bacteria</taxon>
        <taxon>Bacillati</taxon>
        <taxon>Actinomycetota</taxon>
        <taxon>Actinomycetes</taxon>
        <taxon>Streptosporangiales</taxon>
        <taxon>Streptosporangiaceae</taxon>
        <taxon>Nonomuraea</taxon>
    </lineage>
</organism>
<evidence type="ECO:0000313" key="3">
    <source>
        <dbReference type="EMBL" id="MBB3734033.1"/>
    </source>
</evidence>
<dbReference type="GO" id="GO:0004803">
    <property type="term" value="F:transposase activity"/>
    <property type="evidence" value="ECO:0007669"/>
    <property type="project" value="InterPro"/>
</dbReference>
<dbReference type="EMBL" id="JACIBV010000003">
    <property type="protein sequence ID" value="MBB3734033.1"/>
    <property type="molecule type" value="Genomic_DNA"/>
</dbReference>
<proteinExistence type="predicted"/>
<dbReference type="GO" id="GO:0006313">
    <property type="term" value="P:DNA transposition"/>
    <property type="evidence" value="ECO:0007669"/>
    <property type="project" value="InterPro"/>
</dbReference>
<keyword evidence="4" id="KW-1185">Reference proteome</keyword>
<comment type="caution">
    <text evidence="3">The sequence shown here is derived from an EMBL/GenBank/DDBJ whole genome shotgun (WGS) entry which is preliminary data.</text>
</comment>
<dbReference type="Proteomes" id="UP000579945">
    <property type="component" value="Unassembled WGS sequence"/>
</dbReference>
<sequence length="310" mass="34124">MARRWSAVPLIDILKEAILRTGCLAKVTAATGSGHMSPEVLAEQLMLVIYAYGTNCGIRQVISGAHDHSEEDLRYVRRRYLTPEVARTIAVEIANATFAARDAGMWGQGSTAVASDSTHFRAWDQNLFTEWHSRYGGRGILVYWQVERGSVVVHSQTLKASASEVAAMVERAIRQGTTMRVEGNYVDLHGESEPGFGVTRLLSVDLLPRIKQINRVKLYQVDYGDMARYANLAPAMTRPIRWDIIAKNYDQVIKYATAVRTRTASTEAILSRFTRTASHPGLSGDAGDRPCGAHPLRGPAPTRPRSAAGD</sequence>
<evidence type="ECO:0000313" key="4">
    <source>
        <dbReference type="Proteomes" id="UP000579945"/>
    </source>
</evidence>
<gene>
    <name evidence="3" type="ORF">FHR33_009986</name>
</gene>
<feature type="domain" description="Tn3 transposase DDE" evidence="2">
    <location>
        <begin position="12"/>
        <end position="279"/>
    </location>
</feature>
<dbReference type="InterPro" id="IPR002513">
    <property type="entry name" value="Tn3_Tnp_DDE_dom"/>
</dbReference>
<feature type="region of interest" description="Disordered" evidence="1">
    <location>
        <begin position="279"/>
        <end position="310"/>
    </location>
</feature>
<name>A0A7W5YGD7_9ACTN</name>